<dbReference type="InterPro" id="IPR020835">
    <property type="entry name" value="Catalase_sf"/>
</dbReference>
<dbReference type="PANTHER" id="PTHR11465">
    <property type="entry name" value="CATALASE"/>
    <property type="match status" value="1"/>
</dbReference>
<dbReference type="GO" id="GO:0005737">
    <property type="term" value="C:cytoplasm"/>
    <property type="evidence" value="ECO:0007669"/>
    <property type="project" value="TreeGrafter"/>
</dbReference>
<gene>
    <name evidence="14" type="ORF">DXN05_00225</name>
</gene>
<evidence type="ECO:0000256" key="9">
    <source>
        <dbReference type="ARBA" id="ARBA00023324"/>
    </source>
</evidence>
<evidence type="ECO:0000256" key="12">
    <source>
        <dbReference type="PIRSR" id="PIRSR038928-2"/>
    </source>
</evidence>
<protein>
    <recommendedName>
        <fullName evidence="3">catalase</fullName>
        <ecNumber evidence="3">1.11.1.6</ecNumber>
    </recommendedName>
</protein>
<keyword evidence="4" id="KW-0575">Peroxidase</keyword>
<keyword evidence="5 12" id="KW-0349">Heme</keyword>
<keyword evidence="6 12" id="KW-0479">Metal-binding</keyword>
<dbReference type="AlphaFoldDB" id="A0A3E1NNF3"/>
<evidence type="ECO:0000256" key="11">
    <source>
        <dbReference type="PIRSR" id="PIRSR038928-1"/>
    </source>
</evidence>
<dbReference type="GO" id="GO:0042744">
    <property type="term" value="P:hydrogen peroxide catabolic process"/>
    <property type="evidence" value="ECO:0007669"/>
    <property type="project" value="UniProtKB-KW"/>
</dbReference>
<feature type="domain" description="Catalase core" evidence="13">
    <location>
        <begin position="10"/>
        <end position="394"/>
    </location>
</feature>
<name>A0A3E1NNF3_9BACT</name>
<dbReference type="Proteomes" id="UP000261284">
    <property type="component" value="Unassembled WGS sequence"/>
</dbReference>
<feature type="active site" evidence="11">
    <location>
        <position position="57"/>
    </location>
</feature>
<keyword evidence="9" id="KW-0376">Hydrogen peroxide</keyword>
<accession>A0A3E1NNF3</accession>
<evidence type="ECO:0000256" key="4">
    <source>
        <dbReference type="ARBA" id="ARBA00022559"/>
    </source>
</evidence>
<dbReference type="InterPro" id="IPR018028">
    <property type="entry name" value="Catalase"/>
</dbReference>
<dbReference type="GO" id="GO:0046872">
    <property type="term" value="F:metal ion binding"/>
    <property type="evidence" value="ECO:0007669"/>
    <property type="project" value="UniProtKB-KW"/>
</dbReference>
<dbReference type="PRINTS" id="PR00067">
    <property type="entry name" value="CATALASE"/>
</dbReference>
<evidence type="ECO:0000256" key="6">
    <source>
        <dbReference type="ARBA" id="ARBA00022723"/>
    </source>
</evidence>
<sequence>MSENQNQPLTTASGIPYYYHEDSQSVGARGPLLLQDFILHEKMAHFNRERIPERVVHAKGSGAFGTFTVTHDITRYTRAKIFNQVGKQTRVFTRFSTVGGEKGSADTERDPRGFAVKFYTEEGNWDLVGNNTPIFFIKDPKKFSDFIHTQKRDPYTNCKSTTMMFDFWSLNPESLHQIMFLFSDRGTPYGYRHMHGFGSHTFSFINDKNERHWVKFHFKSLQGIRNFTLEESVKMKGEDPDFAQRDLLQSIDNKAFPQWALKIQLMTEEQAKSYRYNPFDLTKTWSQKEFPLIDVGVMELNENPRNYFADVEQAAFAPAHVVDGVSYSPDKMLQGRILSYPDAHRYRLGANYEQLPVNRCPYAINNYERDGAMRIDGNGGSSPNYFPNSFDNIKPDPAYQQAPWELDSNVAAHFDRNGEGENDHYSQPGIFYREVLSAEDKQHLVHNFVSAMKGIDGPRKEDIINRQLCHFFRADIGLGMAIAQGLGVNLEQAMPQKHTPQSA</sequence>
<proteinExistence type="inferred from homology"/>
<dbReference type="PIRSF" id="PIRSF038928">
    <property type="entry name" value="Catalase_clade1-3"/>
    <property type="match status" value="1"/>
</dbReference>
<dbReference type="GO" id="GO:0004096">
    <property type="term" value="F:catalase activity"/>
    <property type="evidence" value="ECO:0007669"/>
    <property type="project" value="UniProtKB-EC"/>
</dbReference>
<evidence type="ECO:0000256" key="7">
    <source>
        <dbReference type="ARBA" id="ARBA00023002"/>
    </source>
</evidence>
<comment type="catalytic activity">
    <reaction evidence="10">
        <text>2 H2O2 = O2 + 2 H2O</text>
        <dbReference type="Rhea" id="RHEA:20309"/>
        <dbReference type="ChEBI" id="CHEBI:15377"/>
        <dbReference type="ChEBI" id="CHEBI:15379"/>
        <dbReference type="ChEBI" id="CHEBI:16240"/>
        <dbReference type="EC" id="1.11.1.6"/>
    </reaction>
</comment>
<feature type="binding site" description="axial binding residue" evidence="12">
    <location>
        <position position="340"/>
    </location>
    <ligand>
        <name>heme</name>
        <dbReference type="ChEBI" id="CHEBI:30413"/>
    </ligand>
    <ligandPart>
        <name>Fe</name>
        <dbReference type="ChEBI" id="CHEBI:18248"/>
    </ligandPart>
</feature>
<dbReference type="InterPro" id="IPR024711">
    <property type="entry name" value="Catalase_clade1/3"/>
</dbReference>
<dbReference type="EC" id="1.11.1.6" evidence="3"/>
<keyword evidence="15" id="KW-1185">Reference proteome</keyword>
<dbReference type="PROSITE" id="PS51402">
    <property type="entry name" value="CATALASE_3"/>
    <property type="match status" value="1"/>
</dbReference>
<dbReference type="InterPro" id="IPR024708">
    <property type="entry name" value="Catalase_AS"/>
</dbReference>
<dbReference type="InterPro" id="IPR040333">
    <property type="entry name" value="Catalase_3"/>
</dbReference>
<reference evidence="14 15" key="1">
    <citation type="submission" date="2018-08" db="EMBL/GenBank/DDBJ databases">
        <title>Chitinophagaceae sp. K23C18032701, a novel bacterium isolated from forest soil.</title>
        <authorList>
            <person name="Wang C."/>
        </authorList>
    </citation>
    <scope>NUCLEOTIDE SEQUENCE [LARGE SCALE GENOMIC DNA]</scope>
    <source>
        <strain evidence="14 15">K23C18032701</strain>
    </source>
</reference>
<dbReference type="RefSeq" id="WP_116845207.1">
    <property type="nucleotide sequence ID" value="NZ_QTJU01000001.1"/>
</dbReference>
<evidence type="ECO:0000313" key="14">
    <source>
        <dbReference type="EMBL" id="RFM29450.1"/>
    </source>
</evidence>
<organism evidence="14 15">
    <name type="scientific">Deminuibacter soli</name>
    <dbReference type="NCBI Taxonomy" id="2291815"/>
    <lineage>
        <taxon>Bacteria</taxon>
        <taxon>Pseudomonadati</taxon>
        <taxon>Bacteroidota</taxon>
        <taxon>Chitinophagia</taxon>
        <taxon>Chitinophagales</taxon>
        <taxon>Chitinophagaceae</taxon>
        <taxon>Deminuibacter</taxon>
    </lineage>
</organism>
<dbReference type="SMART" id="SM01060">
    <property type="entry name" value="Catalase"/>
    <property type="match status" value="1"/>
</dbReference>
<comment type="similarity">
    <text evidence="2">Belongs to the catalase family.</text>
</comment>
<dbReference type="Gene3D" id="2.40.180.10">
    <property type="entry name" value="Catalase core domain"/>
    <property type="match status" value="1"/>
</dbReference>
<dbReference type="GO" id="GO:0020037">
    <property type="term" value="F:heme binding"/>
    <property type="evidence" value="ECO:0007669"/>
    <property type="project" value="InterPro"/>
</dbReference>
<comment type="caution">
    <text evidence="14">The sequence shown here is derived from an EMBL/GenBank/DDBJ whole genome shotgun (WGS) entry which is preliminary data.</text>
</comment>
<dbReference type="SUPFAM" id="SSF56634">
    <property type="entry name" value="Heme-dependent catalase-like"/>
    <property type="match status" value="1"/>
</dbReference>
<keyword evidence="7" id="KW-0560">Oxidoreductase</keyword>
<evidence type="ECO:0000259" key="13">
    <source>
        <dbReference type="SMART" id="SM01060"/>
    </source>
</evidence>
<dbReference type="EMBL" id="QTJU01000001">
    <property type="protein sequence ID" value="RFM29450.1"/>
    <property type="molecule type" value="Genomic_DNA"/>
</dbReference>
<dbReference type="CDD" id="cd08156">
    <property type="entry name" value="catalase_clade_3"/>
    <property type="match status" value="1"/>
</dbReference>
<feature type="active site" evidence="11">
    <location>
        <position position="130"/>
    </location>
</feature>
<evidence type="ECO:0000256" key="10">
    <source>
        <dbReference type="ARBA" id="ARBA00049254"/>
    </source>
</evidence>
<dbReference type="Pfam" id="PF00199">
    <property type="entry name" value="Catalase"/>
    <property type="match status" value="1"/>
</dbReference>
<evidence type="ECO:0000256" key="5">
    <source>
        <dbReference type="ARBA" id="ARBA00022617"/>
    </source>
</evidence>
<dbReference type="PANTHER" id="PTHR11465:SF9">
    <property type="entry name" value="CATALASE"/>
    <property type="match status" value="1"/>
</dbReference>
<evidence type="ECO:0000256" key="1">
    <source>
        <dbReference type="ARBA" id="ARBA00001971"/>
    </source>
</evidence>
<evidence type="ECO:0000313" key="15">
    <source>
        <dbReference type="Proteomes" id="UP000261284"/>
    </source>
</evidence>
<dbReference type="GO" id="GO:0042542">
    <property type="term" value="P:response to hydrogen peroxide"/>
    <property type="evidence" value="ECO:0007669"/>
    <property type="project" value="TreeGrafter"/>
</dbReference>
<dbReference type="FunFam" id="2.40.180.10:FF:000001">
    <property type="entry name" value="Catalase"/>
    <property type="match status" value="1"/>
</dbReference>
<evidence type="ECO:0000256" key="3">
    <source>
        <dbReference type="ARBA" id="ARBA00012314"/>
    </source>
</evidence>
<dbReference type="Pfam" id="PF06628">
    <property type="entry name" value="Catalase-rel"/>
    <property type="match status" value="1"/>
</dbReference>
<dbReference type="InterPro" id="IPR011614">
    <property type="entry name" value="Catalase_core"/>
</dbReference>
<keyword evidence="8 12" id="KW-0408">Iron</keyword>
<dbReference type="PROSITE" id="PS00438">
    <property type="entry name" value="CATALASE_2"/>
    <property type="match status" value="1"/>
</dbReference>
<evidence type="ECO:0000256" key="8">
    <source>
        <dbReference type="ARBA" id="ARBA00023004"/>
    </source>
</evidence>
<evidence type="ECO:0000256" key="2">
    <source>
        <dbReference type="ARBA" id="ARBA00005329"/>
    </source>
</evidence>
<comment type="cofactor">
    <cofactor evidence="1 12">
        <name>heme</name>
        <dbReference type="ChEBI" id="CHEBI:30413"/>
    </cofactor>
</comment>
<dbReference type="InterPro" id="IPR010582">
    <property type="entry name" value="Catalase_immune_responsive"/>
</dbReference>
<dbReference type="OrthoDB" id="9760293at2"/>